<evidence type="ECO:0000313" key="3">
    <source>
        <dbReference type="EMBL" id="KAF7727144.1"/>
    </source>
</evidence>
<dbReference type="SMART" id="SM00315">
    <property type="entry name" value="RGS"/>
    <property type="match status" value="1"/>
</dbReference>
<dbReference type="Gene3D" id="1.10.167.10">
    <property type="entry name" value="Regulator of G-protein Signalling 4, domain 2"/>
    <property type="match status" value="1"/>
</dbReference>
<feature type="compositionally biased region" description="Polar residues" evidence="1">
    <location>
        <begin position="1"/>
        <end position="13"/>
    </location>
</feature>
<keyword evidence="4" id="KW-1185">Reference proteome</keyword>
<dbReference type="SUPFAM" id="SSF48097">
    <property type="entry name" value="Regulator of G-protein signaling, RGS"/>
    <property type="match status" value="1"/>
</dbReference>
<feature type="region of interest" description="Disordered" evidence="1">
    <location>
        <begin position="1"/>
        <end position="80"/>
    </location>
</feature>
<comment type="caution">
    <text evidence="3">The sequence shown here is derived from an EMBL/GenBank/DDBJ whole genome shotgun (WGS) entry which is preliminary data.</text>
</comment>
<protein>
    <recommendedName>
        <fullName evidence="2">RGS domain-containing protein</fullName>
    </recommendedName>
</protein>
<dbReference type="Proteomes" id="UP000605846">
    <property type="component" value="Unassembled WGS sequence"/>
</dbReference>
<dbReference type="PRINTS" id="PR01301">
    <property type="entry name" value="RGSPROTEIN"/>
</dbReference>
<dbReference type="Pfam" id="PF00615">
    <property type="entry name" value="RGS"/>
    <property type="match status" value="1"/>
</dbReference>
<dbReference type="InterPro" id="IPR016137">
    <property type="entry name" value="RGS"/>
</dbReference>
<evidence type="ECO:0000256" key="1">
    <source>
        <dbReference type="SAM" id="MobiDB-lite"/>
    </source>
</evidence>
<dbReference type="AlphaFoldDB" id="A0A8H7BP14"/>
<dbReference type="PANTHER" id="PTHR10845">
    <property type="entry name" value="REGULATOR OF G PROTEIN SIGNALING"/>
    <property type="match status" value="1"/>
</dbReference>
<evidence type="ECO:0000259" key="2">
    <source>
        <dbReference type="PROSITE" id="PS50132"/>
    </source>
</evidence>
<dbReference type="OrthoDB" id="196547at2759"/>
<gene>
    <name evidence="3" type="ORF">EC973_008005</name>
</gene>
<dbReference type="PROSITE" id="PS50132">
    <property type="entry name" value="RGS"/>
    <property type="match status" value="1"/>
</dbReference>
<dbReference type="InterPro" id="IPR036305">
    <property type="entry name" value="RGS_sf"/>
</dbReference>
<reference evidence="3" key="1">
    <citation type="submission" date="2020-01" db="EMBL/GenBank/DDBJ databases">
        <title>Genome Sequencing of Three Apophysomyces-Like Fungal Strains Confirms a Novel Fungal Genus in the Mucoromycota with divergent Burkholderia-like Endosymbiotic Bacteria.</title>
        <authorList>
            <person name="Stajich J.E."/>
            <person name="Macias A.M."/>
            <person name="Carter-House D."/>
            <person name="Lovett B."/>
            <person name="Kasson L.R."/>
            <person name="Berry K."/>
            <person name="Grigoriev I."/>
            <person name="Chang Y."/>
            <person name="Spatafora J."/>
            <person name="Kasson M.T."/>
        </authorList>
    </citation>
    <scope>NUCLEOTIDE SEQUENCE</scope>
    <source>
        <strain evidence="3">NRRL A-21654</strain>
    </source>
</reference>
<feature type="domain" description="RGS" evidence="2">
    <location>
        <begin position="177"/>
        <end position="295"/>
    </location>
</feature>
<proteinExistence type="predicted"/>
<dbReference type="EMBL" id="JABAYA010000064">
    <property type="protein sequence ID" value="KAF7727144.1"/>
    <property type="molecule type" value="Genomic_DNA"/>
</dbReference>
<evidence type="ECO:0000313" key="4">
    <source>
        <dbReference type="Proteomes" id="UP000605846"/>
    </source>
</evidence>
<dbReference type="PANTHER" id="PTHR10845:SF192">
    <property type="entry name" value="DOUBLE HIT, ISOFORM B"/>
    <property type="match status" value="1"/>
</dbReference>
<organism evidence="3 4">
    <name type="scientific">Apophysomyces ossiformis</name>
    <dbReference type="NCBI Taxonomy" id="679940"/>
    <lineage>
        <taxon>Eukaryota</taxon>
        <taxon>Fungi</taxon>
        <taxon>Fungi incertae sedis</taxon>
        <taxon>Mucoromycota</taxon>
        <taxon>Mucoromycotina</taxon>
        <taxon>Mucoromycetes</taxon>
        <taxon>Mucorales</taxon>
        <taxon>Mucorineae</taxon>
        <taxon>Mucoraceae</taxon>
        <taxon>Apophysomyces</taxon>
    </lineage>
</organism>
<dbReference type="CDD" id="cd07440">
    <property type="entry name" value="RGS"/>
    <property type="match status" value="1"/>
</dbReference>
<dbReference type="InterPro" id="IPR044926">
    <property type="entry name" value="RGS_subdomain_2"/>
</dbReference>
<sequence length="409" mass="46474">MQIERSPSSVSSGKNKRRPSHINLTPNSAGQDILAPRTPKSISKSRRSSVVQELVDSSRPSSRRSSHANGSNGNPLTPVLLSDSANTYFKDMTENEAVDHASGDDASSLSSSYSRPRSSSITSILSATGISVGPSLPNFDVHTLYKIKMTRSSRKLDNFFGEQAPHDICVKEIRKEGLKAMLESKIPLCYFLYHLLEEYSSENLFFFIELEQYQSFSYTSLVQQMATAQHIYNTYLTRNSHLEVNLDDKVRRMVTDALQKKQVDTCFESAKRAVYNLLETSFLRFLQTKTFERMVDECGELTTHYTNKVREAAVNQLLAYLEQQHAMIYTNPHTDSPVFGGVSQTTRKRQELVKSMIHEFCRTFLGVEFNYYRPSPSAQSVVVEEPARQNAHHSNNKRDVFEFFGKKKQ</sequence>
<accession>A0A8H7BP14</accession>
<name>A0A8H7BP14_9FUNG</name>